<dbReference type="PIRSF" id="PIRSF038885">
    <property type="entry name" value="COB"/>
    <property type="match status" value="1"/>
</dbReference>
<comment type="similarity">
    <text evidence="16">Belongs to the cytochrome b family.</text>
</comment>
<feature type="binding site" description="axial binding residue" evidence="15">
    <location>
        <position position="101"/>
    </location>
    <ligand>
        <name>heme b</name>
        <dbReference type="ChEBI" id="CHEBI:60344"/>
        <label>b566</label>
    </ligand>
    <ligandPart>
        <name>Fe</name>
        <dbReference type="ChEBI" id="CHEBI:18248"/>
    </ligandPart>
</feature>
<proteinExistence type="inferred from homology"/>
<feature type="binding site" description="axial binding residue" evidence="15">
    <location>
        <position position="203"/>
    </location>
    <ligand>
        <name>heme b</name>
        <dbReference type="ChEBI" id="CHEBI:60344"/>
        <label>b566</label>
    </ligand>
    <ligandPart>
        <name>Fe</name>
        <dbReference type="ChEBI" id="CHEBI:18248"/>
    </ligandPart>
</feature>
<evidence type="ECO:0000256" key="6">
    <source>
        <dbReference type="ARBA" id="ARBA00022617"/>
    </source>
</evidence>
<accession>A0A378IZQ8</accession>
<keyword evidence="12 15" id="KW-0408">Iron</keyword>
<dbReference type="OrthoDB" id="9804503at2"/>
<evidence type="ECO:0000256" key="15">
    <source>
        <dbReference type="PIRSR" id="PIRSR038885-2"/>
    </source>
</evidence>
<protein>
    <recommendedName>
        <fullName evidence="4 16">Cytochrome b</fullName>
    </recommendedName>
</protein>
<feature type="transmembrane region" description="Helical" evidence="17">
    <location>
        <begin position="343"/>
        <end position="363"/>
    </location>
</feature>
<dbReference type="PANTHER" id="PTHR19271">
    <property type="entry name" value="CYTOCHROME B"/>
    <property type="match status" value="1"/>
</dbReference>
<dbReference type="InterPro" id="IPR005797">
    <property type="entry name" value="Cyt_b/b6_N"/>
</dbReference>
<dbReference type="Pfam" id="PF00032">
    <property type="entry name" value="Cytochrom_B_C"/>
    <property type="match status" value="1"/>
</dbReference>
<dbReference type="PROSITE" id="PS51002">
    <property type="entry name" value="CYTB_NTER"/>
    <property type="match status" value="1"/>
</dbReference>
<keyword evidence="13 17" id="KW-0472">Membrane</keyword>
<feature type="transmembrane region" description="Helical" evidence="17">
    <location>
        <begin position="303"/>
        <end position="323"/>
    </location>
</feature>
<organism evidence="20 21">
    <name type="scientific">Legionella donaldsonii</name>
    <dbReference type="NCBI Taxonomy" id="45060"/>
    <lineage>
        <taxon>Bacteria</taxon>
        <taxon>Pseudomonadati</taxon>
        <taxon>Pseudomonadota</taxon>
        <taxon>Gammaproteobacteria</taxon>
        <taxon>Legionellales</taxon>
        <taxon>Legionellaceae</taxon>
        <taxon>Legionella</taxon>
    </lineage>
</organism>
<feature type="transmembrane region" description="Helical" evidence="17">
    <location>
        <begin position="33"/>
        <end position="60"/>
    </location>
</feature>
<dbReference type="FunFam" id="1.20.810.10:FF:000004">
    <property type="entry name" value="Cytochrome b"/>
    <property type="match status" value="1"/>
</dbReference>
<evidence type="ECO:0000313" key="20">
    <source>
        <dbReference type="EMBL" id="STX40943.1"/>
    </source>
</evidence>
<dbReference type="Proteomes" id="UP000254677">
    <property type="component" value="Unassembled WGS sequence"/>
</dbReference>
<dbReference type="EMBL" id="UGOA01000001">
    <property type="protein sequence ID" value="STX40943.1"/>
    <property type="molecule type" value="Genomic_DNA"/>
</dbReference>
<feature type="domain" description="Cytochrome b/b6 N-terminal region profile" evidence="18">
    <location>
        <begin position="4"/>
        <end position="216"/>
    </location>
</feature>
<dbReference type="PANTHER" id="PTHR19271:SF16">
    <property type="entry name" value="CYTOCHROME B"/>
    <property type="match status" value="1"/>
</dbReference>
<dbReference type="InterPro" id="IPR016174">
    <property type="entry name" value="Di-haem_cyt_TM"/>
</dbReference>
<feature type="binding site" evidence="14">
    <location>
        <position position="208"/>
    </location>
    <ligand>
        <name>a ubiquinone</name>
        <dbReference type="ChEBI" id="CHEBI:16389"/>
    </ligand>
</feature>
<dbReference type="Gene3D" id="1.20.810.10">
    <property type="entry name" value="Cytochrome Bc1 Complex, Chain C"/>
    <property type="match status" value="1"/>
</dbReference>
<dbReference type="GO" id="GO:0046872">
    <property type="term" value="F:metal ion binding"/>
    <property type="evidence" value="ECO:0007669"/>
    <property type="project" value="UniProtKB-KW"/>
</dbReference>
<evidence type="ECO:0000256" key="9">
    <source>
        <dbReference type="ARBA" id="ARBA00022723"/>
    </source>
</evidence>
<dbReference type="AlphaFoldDB" id="A0A378IZQ8"/>
<dbReference type="RefSeq" id="WP_115220422.1">
    <property type="nucleotide sequence ID" value="NZ_CAXYJE010000009.1"/>
</dbReference>
<evidence type="ECO:0000256" key="7">
    <source>
        <dbReference type="ARBA" id="ARBA00022660"/>
    </source>
</evidence>
<sequence>MKALINWVDARFPLLNTWKSHVSEYYAPKNLNFFYYFGSLAMVVLVNQLVTGLWLTMFYTPTSEQAFSSVEYIMRDVNYGWLLRYMHSTGASAFFIVVYLHMFRGLLYGSYQKPRELIWLLGMALFILLMAEAFFGYLLPWGQMSYWGAQVITSLFGAIPYIGDGLATWLRGDFNVANATLQRFFALHVVGIPILLLVLVFLHIIALHKVGSNNPQGIEIKKHLNEEGKPLDGIPFHPYFTVKDLVGVIVFLIGFFAVVFFIPEMGGYFLEYANFAPANPMVTPEHIAPVWYMTPFYAILRAIPHKLTGVIAMGAAILILLFIPWLDRSPVRAMRYKGNYSKYAFITFVISFCILGYLGTVQVTPLKQYLARICTVVYFAYFLLMPFYSRYEQHKTVPERIDG</sequence>
<evidence type="ECO:0000256" key="10">
    <source>
        <dbReference type="ARBA" id="ARBA00022982"/>
    </source>
</evidence>
<keyword evidence="11 17" id="KW-1133">Transmembrane helix</keyword>
<evidence type="ECO:0000313" key="21">
    <source>
        <dbReference type="Proteomes" id="UP000254677"/>
    </source>
</evidence>
<feature type="transmembrane region" description="Helical" evidence="17">
    <location>
        <begin position="369"/>
        <end position="388"/>
    </location>
</feature>
<dbReference type="InterPro" id="IPR030689">
    <property type="entry name" value="Cytochrome_b"/>
</dbReference>
<feature type="transmembrane region" description="Helical" evidence="17">
    <location>
        <begin position="245"/>
        <end position="262"/>
    </location>
</feature>
<evidence type="ECO:0000256" key="5">
    <source>
        <dbReference type="ARBA" id="ARBA00022448"/>
    </source>
</evidence>
<name>A0A378IZQ8_9GAMM</name>
<evidence type="ECO:0000256" key="17">
    <source>
        <dbReference type="SAM" id="Phobius"/>
    </source>
</evidence>
<dbReference type="Pfam" id="PF00033">
    <property type="entry name" value="Cytochrome_B"/>
    <property type="match status" value="1"/>
</dbReference>
<evidence type="ECO:0000256" key="2">
    <source>
        <dbReference type="ARBA" id="ARBA00004141"/>
    </source>
</evidence>
<keyword evidence="20" id="KW-0560">Oxidoreductase</keyword>
<feature type="domain" description="Cytochrome b/b6 C-terminal region profile" evidence="19">
    <location>
        <begin position="226"/>
        <end position="399"/>
    </location>
</feature>
<evidence type="ECO:0000256" key="11">
    <source>
        <dbReference type="ARBA" id="ARBA00022989"/>
    </source>
</evidence>
<dbReference type="InterPro" id="IPR005798">
    <property type="entry name" value="Cyt_b/b6_C"/>
</dbReference>
<dbReference type="SUPFAM" id="SSF81342">
    <property type="entry name" value="Transmembrane di-heme cytochromes"/>
    <property type="match status" value="1"/>
</dbReference>
<feature type="transmembrane region" description="Helical" evidence="17">
    <location>
        <begin position="81"/>
        <end position="102"/>
    </location>
</feature>
<evidence type="ECO:0000259" key="18">
    <source>
        <dbReference type="PROSITE" id="PS51002"/>
    </source>
</evidence>
<feature type="transmembrane region" description="Helical" evidence="17">
    <location>
        <begin position="117"/>
        <end position="139"/>
    </location>
</feature>
<evidence type="ECO:0000256" key="16">
    <source>
        <dbReference type="RuleBase" id="RU003385"/>
    </source>
</evidence>
<keyword evidence="5 16" id="KW-0813">Transport</keyword>
<comment type="function">
    <text evidence="1 16">Component of the ubiquinol-cytochrome c reductase complex (complex III or cytochrome b-c1 complex), which is a respiratory chain that generates an electrochemical potential coupled to ATP synthesis.</text>
</comment>
<evidence type="ECO:0000256" key="3">
    <source>
        <dbReference type="ARBA" id="ARBA00011649"/>
    </source>
</evidence>
<dbReference type="InterPro" id="IPR036150">
    <property type="entry name" value="Cyt_b/b6_C_sf"/>
</dbReference>
<comment type="subunit">
    <text evidence="3 16">The main subunits of complex b-c1 are: cytochrome b, cytochrome c1 and the Rieske protein.</text>
</comment>
<feature type="transmembrane region" description="Helical" evidence="17">
    <location>
        <begin position="146"/>
        <end position="163"/>
    </location>
</feature>
<dbReference type="GO" id="GO:0008121">
    <property type="term" value="F:quinol-cytochrome-c reductase activity"/>
    <property type="evidence" value="ECO:0007669"/>
    <property type="project" value="InterPro"/>
</dbReference>
<dbReference type="GO" id="GO:0045275">
    <property type="term" value="C:respiratory chain complex III"/>
    <property type="evidence" value="ECO:0007669"/>
    <property type="project" value="InterPro"/>
</dbReference>
<evidence type="ECO:0000259" key="19">
    <source>
        <dbReference type="PROSITE" id="PS51003"/>
    </source>
</evidence>
<keyword evidence="7 16" id="KW-0679">Respiratory chain</keyword>
<reference evidence="20 21" key="1">
    <citation type="submission" date="2018-06" db="EMBL/GenBank/DDBJ databases">
        <authorList>
            <consortium name="Pathogen Informatics"/>
            <person name="Doyle S."/>
        </authorList>
    </citation>
    <scope>NUCLEOTIDE SEQUENCE [LARGE SCALE GENOMIC DNA]</scope>
    <source>
        <strain evidence="20 21">NCTC13292</strain>
    </source>
</reference>
<evidence type="ECO:0000256" key="1">
    <source>
        <dbReference type="ARBA" id="ARBA00002444"/>
    </source>
</evidence>
<dbReference type="SUPFAM" id="SSF81648">
    <property type="entry name" value="a domain/subunit of cytochrome bc1 complex (Ubiquinol-cytochrome c reductase)"/>
    <property type="match status" value="1"/>
</dbReference>
<evidence type="ECO:0000256" key="8">
    <source>
        <dbReference type="ARBA" id="ARBA00022692"/>
    </source>
</evidence>
<evidence type="ECO:0000256" key="14">
    <source>
        <dbReference type="PIRSR" id="PIRSR038885-1"/>
    </source>
</evidence>
<dbReference type="GO" id="GO:0016491">
    <property type="term" value="F:oxidoreductase activity"/>
    <property type="evidence" value="ECO:0007669"/>
    <property type="project" value="UniProtKB-KW"/>
</dbReference>
<evidence type="ECO:0000256" key="4">
    <source>
        <dbReference type="ARBA" id="ARBA00013531"/>
    </source>
</evidence>
<dbReference type="InterPro" id="IPR048259">
    <property type="entry name" value="Cytochrome_b_N_euk/bac"/>
</dbReference>
<feature type="binding site" description="axial binding residue" evidence="15">
    <location>
        <position position="87"/>
    </location>
    <ligand>
        <name>heme b</name>
        <dbReference type="ChEBI" id="CHEBI:60344"/>
        <label>b562</label>
    </ligand>
    <ligandPart>
        <name>Fe</name>
        <dbReference type="ChEBI" id="CHEBI:18248"/>
    </ligandPart>
</feature>
<evidence type="ECO:0000256" key="13">
    <source>
        <dbReference type="ARBA" id="ARBA00023136"/>
    </source>
</evidence>
<dbReference type="PROSITE" id="PS51003">
    <property type="entry name" value="CYTB_CTER"/>
    <property type="match status" value="1"/>
</dbReference>
<keyword evidence="9 15" id="KW-0479">Metal-binding</keyword>
<gene>
    <name evidence="20" type="primary">qcrB</name>
    <name evidence="20" type="ORF">NCTC13292_00595</name>
</gene>
<comment type="cofactor">
    <cofactor evidence="15">
        <name>heme</name>
        <dbReference type="ChEBI" id="CHEBI:30413"/>
    </cofactor>
    <text evidence="15">Binds 2 heme groups non-covalently.</text>
</comment>
<dbReference type="InterPro" id="IPR027387">
    <property type="entry name" value="Cytb/b6-like_sf"/>
</dbReference>
<feature type="transmembrane region" description="Helical" evidence="17">
    <location>
        <begin position="183"/>
        <end position="207"/>
    </location>
</feature>
<keyword evidence="8 16" id="KW-0812">Transmembrane</keyword>
<keyword evidence="10 16" id="KW-0249">Electron transport</keyword>
<keyword evidence="21" id="KW-1185">Reference proteome</keyword>
<comment type="cofactor">
    <cofactor evidence="16">
        <name>heme b</name>
        <dbReference type="ChEBI" id="CHEBI:60344"/>
    </cofactor>
    <text evidence="16">Binds 2 heme groups non-covalently.</text>
</comment>
<feature type="binding site" description="axial binding residue" evidence="15">
    <location>
        <position position="188"/>
    </location>
    <ligand>
        <name>heme b</name>
        <dbReference type="ChEBI" id="CHEBI:60344"/>
        <label>b562</label>
    </ligand>
    <ligandPart>
        <name>Fe</name>
        <dbReference type="ChEBI" id="CHEBI:18248"/>
    </ligandPart>
</feature>
<comment type="subcellular location">
    <subcellularLocation>
        <location evidence="2">Membrane</location>
        <topology evidence="2">Multi-pass membrane protein</topology>
    </subcellularLocation>
</comment>
<evidence type="ECO:0000256" key="12">
    <source>
        <dbReference type="ARBA" id="ARBA00023004"/>
    </source>
</evidence>
<keyword evidence="6 15" id="KW-0349">Heme</keyword>
<dbReference type="GO" id="GO:0022904">
    <property type="term" value="P:respiratory electron transport chain"/>
    <property type="evidence" value="ECO:0007669"/>
    <property type="project" value="InterPro"/>
</dbReference>
<dbReference type="CDD" id="cd00284">
    <property type="entry name" value="Cytochrome_b_N"/>
    <property type="match status" value="1"/>
</dbReference>